<feature type="compositionally biased region" description="Polar residues" evidence="1">
    <location>
        <begin position="303"/>
        <end position="316"/>
    </location>
</feature>
<dbReference type="HOGENOM" id="CLU_063267_0_0_1"/>
<dbReference type="Proteomes" id="UP000053424">
    <property type="component" value="Unassembled WGS sequence"/>
</dbReference>
<reference evidence="3" key="2">
    <citation type="submission" date="2015-01" db="EMBL/GenBank/DDBJ databases">
        <title>Evolutionary Origins and Diversification of the Mycorrhizal Mutualists.</title>
        <authorList>
            <consortium name="DOE Joint Genome Institute"/>
            <consortium name="Mycorrhizal Genomics Consortium"/>
            <person name="Kohler A."/>
            <person name="Kuo A."/>
            <person name="Nagy L.G."/>
            <person name="Floudas D."/>
            <person name="Copeland A."/>
            <person name="Barry K.W."/>
            <person name="Cichocki N."/>
            <person name="Veneault-Fourrey C."/>
            <person name="LaButti K."/>
            <person name="Lindquist E.A."/>
            <person name="Lipzen A."/>
            <person name="Lundell T."/>
            <person name="Morin E."/>
            <person name="Murat C."/>
            <person name="Riley R."/>
            <person name="Ohm R."/>
            <person name="Sun H."/>
            <person name="Tunlid A."/>
            <person name="Henrissat B."/>
            <person name="Grigoriev I.V."/>
            <person name="Hibbett D.S."/>
            <person name="Martin F."/>
        </authorList>
    </citation>
    <scope>NUCLEOTIDE SEQUENCE [LARGE SCALE GENOMIC DNA]</scope>
    <source>
        <strain evidence="3">h7</strain>
    </source>
</reference>
<dbReference type="STRING" id="686832.A0A0C3C585"/>
<gene>
    <name evidence="2" type="ORF">M413DRAFT_25508</name>
</gene>
<evidence type="ECO:0000313" key="2">
    <source>
        <dbReference type="EMBL" id="KIM44020.1"/>
    </source>
</evidence>
<dbReference type="EMBL" id="KN831774">
    <property type="protein sequence ID" value="KIM44020.1"/>
    <property type="molecule type" value="Genomic_DNA"/>
</dbReference>
<reference evidence="2 3" key="1">
    <citation type="submission" date="2014-04" db="EMBL/GenBank/DDBJ databases">
        <authorList>
            <consortium name="DOE Joint Genome Institute"/>
            <person name="Kuo A."/>
            <person name="Gay G."/>
            <person name="Dore J."/>
            <person name="Kohler A."/>
            <person name="Nagy L.G."/>
            <person name="Floudas D."/>
            <person name="Copeland A."/>
            <person name="Barry K.W."/>
            <person name="Cichocki N."/>
            <person name="Veneault-Fourrey C."/>
            <person name="LaButti K."/>
            <person name="Lindquist E.A."/>
            <person name="Lipzen A."/>
            <person name="Lundell T."/>
            <person name="Morin E."/>
            <person name="Murat C."/>
            <person name="Sun H."/>
            <person name="Tunlid A."/>
            <person name="Henrissat B."/>
            <person name="Grigoriev I.V."/>
            <person name="Hibbett D.S."/>
            <person name="Martin F."/>
            <person name="Nordberg H.P."/>
            <person name="Cantor M.N."/>
            <person name="Hua S.X."/>
        </authorList>
    </citation>
    <scope>NUCLEOTIDE SEQUENCE [LARGE SCALE GENOMIC DNA]</scope>
    <source>
        <strain evidence="3">h7</strain>
    </source>
</reference>
<organism evidence="2 3">
    <name type="scientific">Hebeloma cylindrosporum</name>
    <dbReference type="NCBI Taxonomy" id="76867"/>
    <lineage>
        <taxon>Eukaryota</taxon>
        <taxon>Fungi</taxon>
        <taxon>Dikarya</taxon>
        <taxon>Basidiomycota</taxon>
        <taxon>Agaricomycotina</taxon>
        <taxon>Agaricomycetes</taxon>
        <taxon>Agaricomycetidae</taxon>
        <taxon>Agaricales</taxon>
        <taxon>Agaricineae</taxon>
        <taxon>Hymenogastraceae</taxon>
        <taxon>Hebeloma</taxon>
    </lineage>
</organism>
<dbReference type="OrthoDB" id="3133596at2759"/>
<protein>
    <recommendedName>
        <fullName evidence="4">HNH nuclease domain-containing protein</fullName>
    </recommendedName>
</protein>
<evidence type="ECO:0000313" key="3">
    <source>
        <dbReference type="Proteomes" id="UP000053424"/>
    </source>
</evidence>
<evidence type="ECO:0008006" key="4">
    <source>
        <dbReference type="Google" id="ProtNLM"/>
    </source>
</evidence>
<feature type="compositionally biased region" description="Low complexity" evidence="1">
    <location>
        <begin position="321"/>
        <end position="337"/>
    </location>
</feature>
<dbReference type="AlphaFoldDB" id="A0A0C3C585"/>
<proteinExistence type="predicted"/>
<feature type="region of interest" description="Disordered" evidence="1">
    <location>
        <begin position="299"/>
        <end position="345"/>
    </location>
</feature>
<name>A0A0C3C585_HEBCY</name>
<accession>A0A0C3C585</accession>
<evidence type="ECO:0000256" key="1">
    <source>
        <dbReference type="SAM" id="MobiDB-lite"/>
    </source>
</evidence>
<sequence length="393" mass="45602">MYMPIKSVTSISHQHDQPFQTQCPNAPLLYYIERQQMQTYSDSGTHSSAEVLDDEVDEPIYEPLQDRRAPGASVKQRKIPRAQKRKVDRIAKPVCLIERVSPASVLQYCHVIGKMEPDDVLDHLEYYWGISRDTLNLHTRYNICILGPRLHYLFDNKGHLFLPTLEILEQYRDHDIHTPLPYRPDDAGAQTRKFEYHMLVPPSMESVAIFRRKDENSKSTNAEDFEIYPFPYSEFPVIESHLLPHFVIYNAGKKLAEMDQRKEFIATNAHIDQVEQRADAALLLFYDWTKHRQFPPEWLLNSPLPTRSPPSHSSRAPTEPQRQSNDQQRQVQGNQSREGVGGLTILDEHSIKKLDRRSEREIYTDTRSSIDKWRVNVVTGLDVETPNEADAES</sequence>
<keyword evidence="3" id="KW-1185">Reference proteome</keyword>